<dbReference type="PIRSF" id="PIRSF004808">
    <property type="entry name" value="LasT"/>
    <property type="match status" value="1"/>
</dbReference>
<protein>
    <recommendedName>
        <fullName evidence="5">tRNA (cytidine/uridine-2'-O-)-methyltransferase TrmJ</fullName>
        <ecNumber evidence="5">2.1.1.200</ecNumber>
    </recommendedName>
    <alternativeName>
        <fullName evidence="5">tRNA (cytidine(32)/uridine(32)-2'-O)-methyltransferase</fullName>
    </alternativeName>
    <alternativeName>
        <fullName evidence="5">tRNA Cm32/Um32 methyltransferase</fullName>
    </alternativeName>
</protein>
<dbReference type="GO" id="GO:0002128">
    <property type="term" value="P:tRNA nucleoside ribose methylation"/>
    <property type="evidence" value="ECO:0007669"/>
    <property type="project" value="TreeGrafter"/>
</dbReference>
<keyword evidence="3 7" id="KW-0808">Transferase</keyword>
<evidence type="ECO:0000259" key="6">
    <source>
        <dbReference type="Pfam" id="PF00588"/>
    </source>
</evidence>
<dbReference type="Gene3D" id="1.10.8.590">
    <property type="match status" value="1"/>
</dbReference>
<accession>A0A217EE14</accession>
<proteinExistence type="inferred from homology"/>
<dbReference type="Proteomes" id="UP000243463">
    <property type="component" value="Unassembled WGS sequence"/>
</dbReference>
<evidence type="ECO:0000313" key="7">
    <source>
        <dbReference type="EMBL" id="SNQ28547.1"/>
    </source>
</evidence>
<sequence>MQASANQHINTHLDHIRIVMVNTTLPANIGSALRAMKTMGIRQLVLVAPKTYPHPDINALAAGATDLLEHIIVVDTLEDAIADCHMVFGTSARSRTIPWPLLDVRPASQIALQQVVNHQHQVAILFGREDRGLTNEELALANYHVTIPVNTDYGVLNVAQAIQIICYEFRMAASEYIDHKQEATSTETMPVIQHHMQWDEPLVTQAQMQEFYPHLEKMLEEIEFFDPNNPRLLPTRLKRLFGRVQLDRMEYNLLRGVFSRVQALSQGRFQKTITKKEDQES</sequence>
<feature type="domain" description="tRNA/rRNA methyltransferase SpoU type" evidence="6">
    <location>
        <begin position="16"/>
        <end position="167"/>
    </location>
</feature>
<dbReference type="FunFam" id="3.40.1280.10:FF:000006">
    <property type="entry name" value="Uncharacterized tRNA/rRNA methyltransferase HI_0380"/>
    <property type="match status" value="1"/>
</dbReference>
<comment type="subcellular location">
    <subcellularLocation>
        <location evidence="5">Cytoplasm</location>
    </subcellularLocation>
</comment>
<gene>
    <name evidence="5" type="primary">trmJ</name>
    <name evidence="7" type="ORF">SAMN05444584_0471</name>
</gene>
<dbReference type="PANTHER" id="PTHR42786:SF2">
    <property type="entry name" value="TRNA (CYTIDINE_URIDINE-2'-O-)-METHYLTRANSFERASE TRMJ"/>
    <property type="match status" value="1"/>
</dbReference>
<reference evidence="8" key="1">
    <citation type="submission" date="2017-06" db="EMBL/GenBank/DDBJ databases">
        <authorList>
            <person name="Varghese N."/>
            <person name="Submissions S."/>
        </authorList>
    </citation>
    <scope>NUCLEOTIDE SEQUENCE [LARGE SCALE GENOMIC DNA]</scope>
    <source>
        <strain evidence="8">ANC 5114</strain>
    </source>
</reference>
<comment type="similarity">
    <text evidence="1">Belongs to the class IV-like SAM-binding methyltransferase superfamily. RNA methyltransferase TrmH family.</text>
</comment>
<dbReference type="InterPro" id="IPR029028">
    <property type="entry name" value="Alpha/beta_knot_MTases"/>
</dbReference>
<dbReference type="GO" id="GO:0160206">
    <property type="term" value="F:tRNA (cytidine(32)/uridine(32)-2'-O)-methyltransferase activity"/>
    <property type="evidence" value="ECO:0007669"/>
    <property type="project" value="UniProtKB-EC"/>
</dbReference>
<dbReference type="NCBIfam" id="TIGR00050">
    <property type="entry name" value="rRNA_methyl_1"/>
    <property type="match status" value="1"/>
</dbReference>
<evidence type="ECO:0000256" key="2">
    <source>
        <dbReference type="ARBA" id="ARBA00022603"/>
    </source>
</evidence>
<keyword evidence="4 5" id="KW-0949">S-adenosyl-L-methionine</keyword>
<dbReference type="EMBL" id="FZLN01000001">
    <property type="protein sequence ID" value="SNQ28547.1"/>
    <property type="molecule type" value="Genomic_DNA"/>
</dbReference>
<keyword evidence="8" id="KW-1185">Reference proteome</keyword>
<organism evidence="7 8">
    <name type="scientific">Acinetobacter apis</name>
    <dbReference type="NCBI Taxonomy" id="1229165"/>
    <lineage>
        <taxon>Bacteria</taxon>
        <taxon>Pseudomonadati</taxon>
        <taxon>Pseudomonadota</taxon>
        <taxon>Gammaproteobacteria</taxon>
        <taxon>Moraxellales</taxon>
        <taxon>Moraxellaceae</taxon>
        <taxon>Acinetobacter</taxon>
    </lineage>
</organism>
<dbReference type="InterPro" id="IPR001537">
    <property type="entry name" value="SpoU_MeTrfase"/>
</dbReference>
<evidence type="ECO:0000313" key="8">
    <source>
        <dbReference type="Proteomes" id="UP000243463"/>
    </source>
</evidence>
<evidence type="ECO:0000256" key="3">
    <source>
        <dbReference type="ARBA" id="ARBA00022679"/>
    </source>
</evidence>
<dbReference type="OrthoDB" id="9806346at2"/>
<comment type="catalytic activity">
    <reaction evidence="5">
        <text>uridine(32) in tRNA + S-adenosyl-L-methionine = 2'-O-methyluridine(32) in tRNA + S-adenosyl-L-homocysteine + H(+)</text>
        <dbReference type="Rhea" id="RHEA:42936"/>
        <dbReference type="Rhea" id="RHEA-COMP:10107"/>
        <dbReference type="Rhea" id="RHEA-COMP:10290"/>
        <dbReference type="ChEBI" id="CHEBI:15378"/>
        <dbReference type="ChEBI" id="CHEBI:57856"/>
        <dbReference type="ChEBI" id="CHEBI:59789"/>
        <dbReference type="ChEBI" id="CHEBI:65315"/>
        <dbReference type="ChEBI" id="CHEBI:74478"/>
        <dbReference type="EC" id="2.1.1.200"/>
    </reaction>
</comment>
<dbReference type="GO" id="GO:0005829">
    <property type="term" value="C:cytosol"/>
    <property type="evidence" value="ECO:0007669"/>
    <property type="project" value="TreeGrafter"/>
</dbReference>
<dbReference type="GO" id="GO:0106339">
    <property type="term" value="F:tRNA (cytidine(32)-2'-O)-methyltransferase activity"/>
    <property type="evidence" value="ECO:0007669"/>
    <property type="project" value="RHEA"/>
</dbReference>
<comment type="function">
    <text evidence="5">Catalyzes the formation of 2'O-methylated cytidine (Cm32) or 2'O-methylated uridine (Um32) at position 32 in tRNA.</text>
</comment>
<dbReference type="AlphaFoldDB" id="A0A217EE14"/>
<comment type="catalytic activity">
    <reaction evidence="5">
        <text>cytidine(32) in tRNA + S-adenosyl-L-methionine = 2'-O-methylcytidine(32) in tRNA + S-adenosyl-L-homocysteine + H(+)</text>
        <dbReference type="Rhea" id="RHEA:42932"/>
        <dbReference type="Rhea" id="RHEA-COMP:10288"/>
        <dbReference type="Rhea" id="RHEA-COMP:10289"/>
        <dbReference type="ChEBI" id="CHEBI:15378"/>
        <dbReference type="ChEBI" id="CHEBI:57856"/>
        <dbReference type="ChEBI" id="CHEBI:59789"/>
        <dbReference type="ChEBI" id="CHEBI:74495"/>
        <dbReference type="ChEBI" id="CHEBI:82748"/>
        <dbReference type="EC" id="2.1.1.200"/>
    </reaction>
</comment>
<dbReference type="Gene3D" id="3.40.1280.10">
    <property type="match status" value="1"/>
</dbReference>
<dbReference type="PANTHER" id="PTHR42786">
    <property type="entry name" value="TRNA/RRNA METHYLTRANSFERASE"/>
    <property type="match status" value="1"/>
</dbReference>
<evidence type="ECO:0000256" key="5">
    <source>
        <dbReference type="RuleBase" id="RU362024"/>
    </source>
</evidence>
<keyword evidence="5" id="KW-0963">Cytoplasm</keyword>
<dbReference type="CDD" id="cd18093">
    <property type="entry name" value="SpoU-like_TrmJ"/>
    <property type="match status" value="1"/>
</dbReference>
<dbReference type="SUPFAM" id="SSF75217">
    <property type="entry name" value="alpha/beta knot"/>
    <property type="match status" value="1"/>
</dbReference>
<dbReference type="RefSeq" id="WP_088822590.1">
    <property type="nucleotide sequence ID" value="NZ_FZLN01000001.1"/>
</dbReference>
<evidence type="ECO:0000256" key="1">
    <source>
        <dbReference type="ARBA" id="ARBA00007228"/>
    </source>
</evidence>
<dbReference type="InterPro" id="IPR004384">
    <property type="entry name" value="RNA_MeTrfase_TrmJ/LasT"/>
</dbReference>
<comment type="subunit">
    <text evidence="5">Homodimer.</text>
</comment>
<dbReference type="EC" id="2.1.1.200" evidence="5"/>
<evidence type="ECO:0000256" key="4">
    <source>
        <dbReference type="ARBA" id="ARBA00022691"/>
    </source>
</evidence>
<dbReference type="Pfam" id="PF00588">
    <property type="entry name" value="SpoU_methylase"/>
    <property type="match status" value="1"/>
</dbReference>
<name>A0A217EE14_9GAMM</name>
<keyword evidence="5" id="KW-0819">tRNA processing</keyword>
<keyword evidence="2 5" id="KW-0489">Methyltransferase</keyword>
<dbReference type="InterPro" id="IPR029026">
    <property type="entry name" value="tRNA_m1G_MTases_N"/>
</dbReference>
<dbReference type="GO" id="GO:0003723">
    <property type="term" value="F:RNA binding"/>
    <property type="evidence" value="ECO:0007669"/>
    <property type="project" value="InterPro"/>
</dbReference>